<sequence>MRSINGLLPLLFITTLITACKEAPQEDNQTSGPGNSKGSQATSVEMVERRHAQPVSVNYPETGVDVGWGWDSEEGIPQANVCIEYSIEEDKGQTKYMTMQEITDSSELMSSMNISAAASVKTVAYKASGSAKFAKSSKINSFNSNFVLNVSVDNGVRYATPLIPGSRGEIIDPETKKQLPDAGAIRLTSEALRLAKQRDLTKFLNHCGDAYVAALYGGARLTALITVSNSSKEEKKTASTSFSGSGWGVNVKASASGASTAKVASSRVSMRFYQSGGRKDEIPISKEDLLGKLKTITTEASDFPAYYRLTLMPYTALSNWPDRVIELDLSEQDLLADLWAKYATLYEDIEYILQNTQKFQALSKEGTYAAVDYSRIEALKVVQDQVHKTLLLLRDEAVQCSVPEAPCGFSLADYLSPYAYRIELPIPIDTNSDNENCPCSIVSPEKDSDKNIAALVDYYIREPVKNSCKNNPVARDCLSNAEIDRWLKRVGRESIALPDRESAEKLIALVKEKKTEFDWLDVIDGPPHAWVDPAKIPEGQSALDTLLELLKN</sequence>
<feature type="region of interest" description="Disordered" evidence="1">
    <location>
        <begin position="24"/>
        <end position="45"/>
    </location>
</feature>
<dbReference type="PROSITE" id="PS51257">
    <property type="entry name" value="PROKAR_LIPOPROTEIN"/>
    <property type="match status" value="1"/>
</dbReference>
<evidence type="ECO:0000313" key="2">
    <source>
        <dbReference type="EMBL" id="ODB97284.1"/>
    </source>
</evidence>
<protein>
    <submittedName>
        <fullName evidence="2">Uncharacterized protein</fullName>
    </submittedName>
</protein>
<name>A0A1E2US14_9GAMM</name>
<proteinExistence type="predicted"/>
<keyword evidence="3" id="KW-1185">Reference proteome</keyword>
<evidence type="ECO:0000313" key="3">
    <source>
        <dbReference type="Proteomes" id="UP000094849"/>
    </source>
</evidence>
<gene>
    <name evidence="2" type="ORF">A3196_11250</name>
</gene>
<dbReference type="EMBL" id="LVJZ01000003">
    <property type="protein sequence ID" value="ODB97284.1"/>
    <property type="molecule type" value="Genomic_DNA"/>
</dbReference>
<dbReference type="AlphaFoldDB" id="A0A1E2US14"/>
<organism evidence="2 3">
    <name type="scientific">Candidatus Thiodiazotropha endoloripes</name>
    <dbReference type="NCBI Taxonomy" id="1818881"/>
    <lineage>
        <taxon>Bacteria</taxon>
        <taxon>Pseudomonadati</taxon>
        <taxon>Pseudomonadota</taxon>
        <taxon>Gammaproteobacteria</taxon>
        <taxon>Chromatiales</taxon>
        <taxon>Sedimenticolaceae</taxon>
        <taxon>Candidatus Thiodiazotropha</taxon>
    </lineage>
</organism>
<evidence type="ECO:0000256" key="1">
    <source>
        <dbReference type="SAM" id="MobiDB-lite"/>
    </source>
</evidence>
<accession>A0A1E2US14</accession>
<reference evidence="2 3" key="1">
    <citation type="submission" date="2016-03" db="EMBL/GenBank/DDBJ databases">
        <title>Chemosynthetic sulphur-oxidizing symbionts of marine invertebrate animals are capable of nitrogen fixation.</title>
        <authorList>
            <person name="Petersen J.M."/>
            <person name="Kemper A."/>
            <person name="Gruber-Vodicka H."/>
            <person name="Cardini U."/>
            <person name="Geest Mvander."/>
            <person name="Kleiner M."/>
            <person name="Bulgheresi S."/>
            <person name="Fussmann M."/>
            <person name="Herbold C."/>
            <person name="Seah B.K.B."/>
            <person name="Antony C.Paul."/>
            <person name="Liu D."/>
            <person name="Belitz A."/>
            <person name="Weber M."/>
        </authorList>
    </citation>
    <scope>NUCLEOTIDE SEQUENCE [LARGE SCALE GENOMIC DNA]</scope>
    <source>
        <strain evidence="2">G_D</strain>
    </source>
</reference>
<feature type="compositionally biased region" description="Polar residues" evidence="1">
    <location>
        <begin position="26"/>
        <end position="43"/>
    </location>
</feature>
<comment type="caution">
    <text evidence="2">The sequence shown here is derived from an EMBL/GenBank/DDBJ whole genome shotgun (WGS) entry which is preliminary data.</text>
</comment>
<dbReference type="RefSeq" id="WP_069024484.1">
    <property type="nucleotide sequence ID" value="NZ_LVJZ01000003.1"/>
</dbReference>
<dbReference type="Proteomes" id="UP000094849">
    <property type="component" value="Unassembled WGS sequence"/>
</dbReference>